<comment type="subcellular location">
    <subcellularLocation>
        <location evidence="7">Plastid</location>
        <location evidence="7">Chloroplast</location>
    </subcellularLocation>
</comment>
<dbReference type="NCBIfam" id="TIGR01032">
    <property type="entry name" value="rplT_bact"/>
    <property type="match status" value="1"/>
</dbReference>
<evidence type="ECO:0000256" key="6">
    <source>
        <dbReference type="ARBA" id="ARBA00035295"/>
    </source>
</evidence>
<proteinExistence type="inferred from homology"/>
<evidence type="ECO:0000313" key="10">
    <source>
        <dbReference type="EMBL" id="ANB40223.1"/>
    </source>
</evidence>
<dbReference type="InterPro" id="IPR049946">
    <property type="entry name" value="RIBOSOMAL_L20_CS"/>
</dbReference>
<dbReference type="GO" id="GO:0005840">
    <property type="term" value="C:ribosome"/>
    <property type="evidence" value="ECO:0007669"/>
    <property type="project" value="UniProtKB-KW"/>
</dbReference>
<dbReference type="InterPro" id="IPR035566">
    <property type="entry name" value="Ribosomal_protein_bL20_C"/>
</dbReference>
<comment type="function">
    <text evidence="7 9">Binds directly to 23S ribosomal RNA and is necessary for the in vitro assembly process of the 50S ribosomal subunit. It is not involved in the protein synthesizing functions of that subunit.</text>
</comment>
<keyword evidence="5 7" id="KW-0687">Ribonucleoprotein</keyword>
<evidence type="ECO:0000256" key="7">
    <source>
        <dbReference type="HAMAP-Rule" id="MF_00382"/>
    </source>
</evidence>
<sequence length="124" mass="14802">MTRIKKFTTRKRRKKILNFTKGFRGAASLLFRTANQRYMKALRSSYENRLKKKRNFRNLWILRLNAAARQTGLSYNEFMHLLKTCGIELNRKILSQLSLYDPLSFKLVYTQMFSDIIKKLKKSS</sequence>
<keyword evidence="2 7" id="KW-0699">rRNA-binding</keyword>
<dbReference type="GO" id="GO:0006412">
    <property type="term" value="P:translation"/>
    <property type="evidence" value="ECO:0007669"/>
    <property type="project" value="InterPro"/>
</dbReference>
<dbReference type="HAMAP" id="MF_00382">
    <property type="entry name" value="Ribosomal_bL20"/>
    <property type="match status" value="1"/>
</dbReference>
<name>A0A160E6V1_9CHLO</name>
<dbReference type="PANTHER" id="PTHR10986">
    <property type="entry name" value="39S RIBOSOMAL PROTEIN L20"/>
    <property type="match status" value="1"/>
</dbReference>
<organism evidence="10">
    <name type="scientific">Koshicola spirodelophila</name>
    <dbReference type="NCBI Taxonomy" id="1707787"/>
    <lineage>
        <taxon>Eukaryota</taxon>
        <taxon>Viridiplantae</taxon>
        <taxon>Chlorophyta</taxon>
        <taxon>core chlorophytes</taxon>
        <taxon>Chlorophyceae</taxon>
        <taxon>OCC clade</taxon>
        <taxon>Chaetopeltidales</taxon>
        <taxon>Chaetopeltidaceae</taxon>
        <taxon>Koshicola</taxon>
    </lineage>
</organism>
<evidence type="ECO:0000256" key="4">
    <source>
        <dbReference type="ARBA" id="ARBA00022980"/>
    </source>
</evidence>
<geneLocation type="chloroplast" evidence="10"/>
<dbReference type="GO" id="GO:0019843">
    <property type="term" value="F:rRNA binding"/>
    <property type="evidence" value="ECO:0007669"/>
    <property type="project" value="UniProtKB-UniRule"/>
</dbReference>
<keyword evidence="10" id="KW-0934">Plastid</keyword>
<dbReference type="GO" id="GO:1990904">
    <property type="term" value="C:ribonucleoprotein complex"/>
    <property type="evidence" value="ECO:0007669"/>
    <property type="project" value="UniProtKB-KW"/>
</dbReference>
<dbReference type="AlphaFoldDB" id="A0A160E6V1"/>
<dbReference type="EMBL" id="KT713392">
    <property type="protein sequence ID" value="ANB40223.1"/>
    <property type="molecule type" value="Genomic_DNA"/>
</dbReference>
<dbReference type="PRINTS" id="PR00062">
    <property type="entry name" value="RIBOSOMALL20"/>
</dbReference>
<keyword evidence="4 7" id="KW-0689">Ribosomal protein</keyword>
<evidence type="ECO:0000256" key="3">
    <source>
        <dbReference type="ARBA" id="ARBA00022884"/>
    </source>
</evidence>
<dbReference type="FunFam" id="1.10.1900.20:FF:000001">
    <property type="entry name" value="50S ribosomal protein L20"/>
    <property type="match status" value="1"/>
</dbReference>
<evidence type="ECO:0000256" key="9">
    <source>
        <dbReference type="RuleBase" id="RU004311"/>
    </source>
</evidence>
<dbReference type="Gene3D" id="1.10.1900.20">
    <property type="entry name" value="Ribosomal protein L20"/>
    <property type="match status" value="1"/>
</dbReference>
<dbReference type="SUPFAM" id="SSF74731">
    <property type="entry name" value="Ribosomal protein L20"/>
    <property type="match status" value="1"/>
</dbReference>
<dbReference type="GO" id="GO:0003735">
    <property type="term" value="F:structural constituent of ribosome"/>
    <property type="evidence" value="ECO:0007669"/>
    <property type="project" value="InterPro"/>
</dbReference>
<comment type="similarity">
    <text evidence="1 7 8">Belongs to the bacterial ribosomal protein bL20 family.</text>
</comment>
<dbReference type="InterPro" id="IPR005813">
    <property type="entry name" value="Ribosomal_bL20"/>
</dbReference>
<evidence type="ECO:0000256" key="1">
    <source>
        <dbReference type="ARBA" id="ARBA00007698"/>
    </source>
</evidence>
<dbReference type="GO" id="GO:0000027">
    <property type="term" value="P:ribosomal large subunit assembly"/>
    <property type="evidence" value="ECO:0007669"/>
    <property type="project" value="UniProtKB-UniRule"/>
</dbReference>
<dbReference type="CDD" id="cd07026">
    <property type="entry name" value="Ribosomal_L20"/>
    <property type="match status" value="1"/>
</dbReference>
<dbReference type="GO" id="GO:0009507">
    <property type="term" value="C:chloroplast"/>
    <property type="evidence" value="ECO:0007669"/>
    <property type="project" value="UniProtKB-SubCell"/>
</dbReference>
<dbReference type="PROSITE" id="PS00937">
    <property type="entry name" value="RIBOSOMAL_L20"/>
    <property type="match status" value="1"/>
</dbReference>
<reference evidence="10" key="1">
    <citation type="journal article" date="2016" name="Am. J. Bot.">
        <title>Hiding in plain sight: Koshicola spirodelophila gen. et sp. nov. (Chaetopeltidales, Chlorophyceae), a novel green alga associated with the aquatic angiosperm Spirodela polyrhiza.</title>
        <authorList>
            <person name="Watanabe S."/>
            <person name="Fucikova K."/>
            <person name="Lewis L.A."/>
            <person name="Lewis P.O."/>
        </authorList>
    </citation>
    <scope>NUCLEOTIDE SEQUENCE</scope>
    <source>
        <strain evidence="10">W1C4</strain>
    </source>
</reference>
<dbReference type="Gene3D" id="6.10.160.10">
    <property type="match status" value="1"/>
</dbReference>
<accession>A0A160E6V1</accession>
<keyword evidence="3 7" id="KW-0694">RNA-binding</keyword>
<evidence type="ECO:0000256" key="2">
    <source>
        <dbReference type="ARBA" id="ARBA00022730"/>
    </source>
</evidence>
<gene>
    <name evidence="7 10" type="primary">rpl20</name>
    <name evidence="10" type="ORF">AM597_33</name>
</gene>
<evidence type="ECO:0000256" key="5">
    <source>
        <dbReference type="ARBA" id="ARBA00023274"/>
    </source>
</evidence>
<protein>
    <recommendedName>
        <fullName evidence="6 7">Large ribosomal subunit protein bL20c</fullName>
    </recommendedName>
</protein>
<keyword evidence="10" id="KW-0150">Chloroplast</keyword>
<evidence type="ECO:0000256" key="8">
    <source>
        <dbReference type="RuleBase" id="RU000561"/>
    </source>
</evidence>
<dbReference type="Pfam" id="PF00453">
    <property type="entry name" value="Ribosomal_L20"/>
    <property type="match status" value="1"/>
</dbReference>